<feature type="region of interest" description="Disordered" evidence="2">
    <location>
        <begin position="355"/>
        <end position="379"/>
    </location>
</feature>
<evidence type="ECO:0000313" key="4">
    <source>
        <dbReference type="EMBL" id="CAL95951.1"/>
    </source>
</evidence>
<dbReference type="eggNOG" id="COG3170">
    <property type="taxonomic scope" value="Bacteria"/>
</dbReference>
<dbReference type="Proteomes" id="UP000002588">
    <property type="component" value="Chromosome"/>
</dbReference>
<feature type="signal peptide" evidence="3">
    <location>
        <begin position="1"/>
        <end position="25"/>
    </location>
</feature>
<dbReference type="STRING" id="62928.azo3335"/>
<feature type="compositionally biased region" description="Low complexity" evidence="2">
    <location>
        <begin position="421"/>
        <end position="444"/>
    </location>
</feature>
<evidence type="ECO:0000313" key="5">
    <source>
        <dbReference type="Proteomes" id="UP000002588"/>
    </source>
</evidence>
<reference evidence="4 5" key="1">
    <citation type="journal article" date="2006" name="Nat. Biotechnol.">
        <title>Complete genome of the mutualistic, N2-fixing grass endophyte Azoarcus sp. strain BH72.</title>
        <authorList>
            <person name="Krause A."/>
            <person name="Ramakumar A."/>
            <person name="Bartels D."/>
            <person name="Battistoni F."/>
            <person name="Bekel T."/>
            <person name="Boch J."/>
            <person name="Boehm M."/>
            <person name="Friedrich F."/>
            <person name="Hurek T."/>
            <person name="Krause L."/>
            <person name="Linke B."/>
            <person name="McHardy A.C."/>
            <person name="Sarkar A."/>
            <person name="Schneiker S."/>
            <person name="Syed A.A."/>
            <person name="Thauer R."/>
            <person name="Vorhoelter F.-J."/>
            <person name="Weidner S."/>
            <person name="Puehler A."/>
            <person name="Reinhold-Hurek B."/>
            <person name="Kaiser O."/>
            <person name="Goesmann A."/>
        </authorList>
    </citation>
    <scope>NUCLEOTIDE SEQUENCE [LARGE SCALE GENOMIC DNA]</scope>
    <source>
        <strain evidence="4 5">BH72</strain>
    </source>
</reference>
<evidence type="ECO:0000256" key="3">
    <source>
        <dbReference type="SAM" id="SignalP"/>
    </source>
</evidence>
<feature type="region of interest" description="Disordered" evidence="2">
    <location>
        <begin position="411"/>
        <end position="444"/>
    </location>
</feature>
<dbReference type="AlphaFoldDB" id="A1KAU5"/>
<sequence length="636" mass="66888">MRTRRTTLATLVAGLTFASAPQVHALVLGEIVSVSAVGEPLRIEIRSLDGRTDEAGNCLRVSAPPDADPGLPTVGKARISAAGSGQNARVILTTGVAFHEPVAQLFIEDICNAHLRRHYNLLLSYPVAPPASAVAAPAPASAPQPERSSRSASQSRRAATASTNRWTTAPGESLDSLAAALYPDDVTAQRRFAAATAKANPALFADLAARGRELPAGTELIIPDMRRSAERPATAEASSTATGEARAPARSKAAAQREPDRLVVANDPESRQPASTARATAAANDPTWTARERELAVAVDRTIVAQMELLSRIKELEQLQAQLEARAAQLGVQLPAAAAAPAAPSAAAPEAAAPAPAPVAPAAPPAPVQSAPPPAEPERDYRSLALVGGLAALALALAGVLIARRRRPAGADSAGTEDFIPTAVPAARPATPSAPRSAPAPAPAVQDELPALSLTQEPRSIAPALVLEEEVEEHDSAIELAEIMMSFGRVHGAAETLAEFIRHNPKQAVTPWLKLLEVYRAAGLRAEFDALARQLNKTFNVLAVTWENFDAARSAPASIELLPHIVANLEKLWGTRECQGYIHTLLRDNRDGTRQGFPLRIIDELLLLAAILEQHLGPYRAEPDAPPPEAGERKAA</sequence>
<evidence type="ECO:0000256" key="2">
    <source>
        <dbReference type="SAM" id="MobiDB-lite"/>
    </source>
</evidence>
<keyword evidence="5" id="KW-1185">Reference proteome</keyword>
<feature type="compositionally biased region" description="Low complexity" evidence="2">
    <location>
        <begin position="231"/>
        <end position="254"/>
    </location>
</feature>
<feature type="compositionally biased region" description="Low complexity" evidence="2">
    <location>
        <begin position="133"/>
        <end position="163"/>
    </location>
</feature>
<dbReference type="RefSeq" id="WP_011767058.1">
    <property type="nucleotide sequence ID" value="NC_008702.1"/>
</dbReference>
<feature type="region of interest" description="Disordered" evidence="2">
    <location>
        <begin position="228"/>
        <end position="286"/>
    </location>
</feature>
<name>A1KAU5_AZOSB</name>
<accession>A1KAU5</accession>
<organism evidence="4 5">
    <name type="scientific">Azoarcus sp. (strain BH72)</name>
    <dbReference type="NCBI Taxonomy" id="418699"/>
    <lineage>
        <taxon>Bacteria</taxon>
        <taxon>Pseudomonadati</taxon>
        <taxon>Pseudomonadota</taxon>
        <taxon>Betaproteobacteria</taxon>
        <taxon>Rhodocyclales</taxon>
        <taxon>Zoogloeaceae</taxon>
        <taxon>Azoarcus</taxon>
    </lineage>
</organism>
<feature type="region of interest" description="Disordered" evidence="2">
    <location>
        <begin position="133"/>
        <end position="170"/>
    </location>
</feature>
<feature type="compositionally biased region" description="Low complexity" evidence="2">
    <location>
        <begin position="274"/>
        <end position="283"/>
    </location>
</feature>
<dbReference type="KEGG" id="azo:azo3335"/>
<keyword evidence="3" id="KW-0732">Signal</keyword>
<gene>
    <name evidence="4" type="primary">fimV2</name>
    <name evidence="4" type="ordered locus">azo3335</name>
</gene>
<protein>
    <submittedName>
        <fullName evidence="4">Type 4 pilus biogenesis</fullName>
    </submittedName>
</protein>
<feature type="coiled-coil region" evidence="1">
    <location>
        <begin position="306"/>
        <end position="333"/>
    </location>
</feature>
<dbReference type="EMBL" id="AM406670">
    <property type="protein sequence ID" value="CAL95951.1"/>
    <property type="molecule type" value="Genomic_DNA"/>
</dbReference>
<feature type="chain" id="PRO_5002635416" evidence="3">
    <location>
        <begin position="26"/>
        <end position="636"/>
    </location>
</feature>
<proteinExistence type="predicted"/>
<feature type="compositionally biased region" description="Pro residues" evidence="2">
    <location>
        <begin position="355"/>
        <end position="375"/>
    </location>
</feature>
<evidence type="ECO:0000256" key="1">
    <source>
        <dbReference type="SAM" id="Coils"/>
    </source>
</evidence>
<keyword evidence="1" id="KW-0175">Coiled coil</keyword>
<dbReference type="HOGENOM" id="CLU_411987_0_0_4"/>